<dbReference type="PANTHER" id="PTHR33393:SF11">
    <property type="entry name" value="POLYGLUTAMINE SYNTHESIS ACCESSORY PROTEIN RV0574C-RELATED"/>
    <property type="match status" value="1"/>
</dbReference>
<evidence type="ECO:0000313" key="4">
    <source>
        <dbReference type="EMBL" id="OGM61484.1"/>
    </source>
</evidence>
<dbReference type="InterPro" id="IPR052169">
    <property type="entry name" value="CW_Biosynth-Accessory"/>
</dbReference>
<gene>
    <name evidence="4" type="ORF">A2961_00580</name>
</gene>
<reference evidence="4 5" key="1">
    <citation type="journal article" date="2016" name="Nat. Commun.">
        <title>Thousands of microbial genomes shed light on interconnected biogeochemical processes in an aquifer system.</title>
        <authorList>
            <person name="Anantharaman K."/>
            <person name="Brown C.T."/>
            <person name="Hug L.A."/>
            <person name="Sharon I."/>
            <person name="Castelle C.J."/>
            <person name="Probst A.J."/>
            <person name="Thomas B.C."/>
            <person name="Singh A."/>
            <person name="Wilkins M.J."/>
            <person name="Karaoz U."/>
            <person name="Brodie E.L."/>
            <person name="Williams K.H."/>
            <person name="Hubbard S.S."/>
            <person name="Banfield J.F."/>
        </authorList>
    </citation>
    <scope>NUCLEOTIDE SEQUENCE [LARGE SCALE GENOMIC DNA]</scope>
</reference>
<keyword evidence="2" id="KW-0472">Membrane</keyword>
<accession>A0A1F8BBP7</accession>
<dbReference type="CDD" id="cd07381">
    <property type="entry name" value="MPP_CapA"/>
    <property type="match status" value="1"/>
</dbReference>
<dbReference type="GO" id="GO:0004190">
    <property type="term" value="F:aspartic-type endopeptidase activity"/>
    <property type="evidence" value="ECO:0007669"/>
    <property type="project" value="InterPro"/>
</dbReference>
<dbReference type="Pfam" id="PF09587">
    <property type="entry name" value="PGA_cap"/>
    <property type="match status" value="1"/>
</dbReference>
<dbReference type="InterPro" id="IPR019079">
    <property type="entry name" value="Capsule_synth_CapA"/>
</dbReference>
<keyword evidence="2" id="KW-1133">Transmembrane helix</keyword>
<dbReference type="AlphaFoldDB" id="A0A1F8BBP7"/>
<dbReference type="GO" id="GO:0006508">
    <property type="term" value="P:proteolysis"/>
    <property type="evidence" value="ECO:0007669"/>
    <property type="project" value="InterPro"/>
</dbReference>
<dbReference type="InterPro" id="IPR029052">
    <property type="entry name" value="Metallo-depent_PP-like"/>
</dbReference>
<protein>
    <recommendedName>
        <fullName evidence="3">Capsule synthesis protein CapA domain-containing protein</fullName>
    </recommendedName>
</protein>
<proteinExistence type="inferred from homology"/>
<organism evidence="4 5">
    <name type="scientific">Candidatus Woesebacteria bacterium RIFCSPLOWO2_01_FULL_39_21</name>
    <dbReference type="NCBI Taxonomy" id="1802519"/>
    <lineage>
        <taxon>Bacteria</taxon>
        <taxon>Candidatus Woeseibacteriota</taxon>
    </lineage>
</organism>
<dbReference type="SMART" id="SM00854">
    <property type="entry name" value="PGA_cap"/>
    <property type="match status" value="1"/>
</dbReference>
<comment type="caution">
    <text evidence="4">The sequence shown here is derived from an EMBL/GenBank/DDBJ whole genome shotgun (WGS) entry which is preliminary data.</text>
</comment>
<sequence length="330" mass="37340">MSKNHKKILTKRAYFIPVLGIFSGIFISLVYLNNFRNFKTNQNFNSFTIRNLSQKETNDNTVTLVAVGDVMLGRKVNQQSISKNNFKWAFEKTADFLGSADITLINLEGTLIANCPTTQTGFYFCGDTRHIEGLKFAGVDIANLANNHAYNFGAKGIEETIKLLKDNNISPLGVSGTVYKDINGARFAFLGYNDITLHEPIISWADNKSIESEVKQAARKSDILVVTFHWGIEYSDKPSLRQIELAHLAIDSGADLIIGHHPHWIQTTENYKDKLIVYSLGNFIFDQMWSQKTREGLIGKFVFEDQKITNYELIPILIEDFGQPRLSEDK</sequence>
<dbReference type="PROSITE" id="PS00141">
    <property type="entry name" value="ASP_PROTEASE"/>
    <property type="match status" value="1"/>
</dbReference>
<evidence type="ECO:0000256" key="2">
    <source>
        <dbReference type="SAM" id="Phobius"/>
    </source>
</evidence>
<feature type="domain" description="Capsule synthesis protein CapA" evidence="3">
    <location>
        <begin position="63"/>
        <end position="287"/>
    </location>
</feature>
<evidence type="ECO:0000256" key="1">
    <source>
        <dbReference type="ARBA" id="ARBA00005662"/>
    </source>
</evidence>
<dbReference type="Proteomes" id="UP000177082">
    <property type="component" value="Unassembled WGS sequence"/>
</dbReference>
<dbReference type="EMBL" id="MGHF01000038">
    <property type="protein sequence ID" value="OGM61484.1"/>
    <property type="molecule type" value="Genomic_DNA"/>
</dbReference>
<feature type="transmembrane region" description="Helical" evidence="2">
    <location>
        <begin position="12"/>
        <end position="32"/>
    </location>
</feature>
<comment type="similarity">
    <text evidence="1">Belongs to the CapA family.</text>
</comment>
<evidence type="ECO:0000313" key="5">
    <source>
        <dbReference type="Proteomes" id="UP000177082"/>
    </source>
</evidence>
<name>A0A1F8BBP7_9BACT</name>
<dbReference type="InterPro" id="IPR001969">
    <property type="entry name" value="Aspartic_peptidase_AS"/>
</dbReference>
<keyword evidence="2" id="KW-0812">Transmembrane</keyword>
<dbReference type="SUPFAM" id="SSF56300">
    <property type="entry name" value="Metallo-dependent phosphatases"/>
    <property type="match status" value="1"/>
</dbReference>
<dbReference type="STRING" id="1802519.A2961_00580"/>
<dbReference type="Gene3D" id="3.60.21.10">
    <property type="match status" value="1"/>
</dbReference>
<evidence type="ECO:0000259" key="3">
    <source>
        <dbReference type="SMART" id="SM00854"/>
    </source>
</evidence>
<dbReference type="PANTHER" id="PTHR33393">
    <property type="entry name" value="POLYGLUTAMINE SYNTHESIS ACCESSORY PROTEIN RV0574C-RELATED"/>
    <property type="match status" value="1"/>
</dbReference>